<feature type="transmembrane region" description="Helical" evidence="2">
    <location>
        <begin position="131"/>
        <end position="154"/>
    </location>
</feature>
<dbReference type="Proteomes" id="UP000432015">
    <property type="component" value="Unassembled WGS sequence"/>
</dbReference>
<dbReference type="InterPro" id="IPR026004">
    <property type="entry name" value="Septum_form"/>
</dbReference>
<organism evidence="5 6">
    <name type="scientific">Actinomadura litoris</name>
    <dbReference type="NCBI Taxonomy" id="2678616"/>
    <lineage>
        <taxon>Bacteria</taxon>
        <taxon>Bacillati</taxon>
        <taxon>Actinomycetota</taxon>
        <taxon>Actinomycetes</taxon>
        <taxon>Streptosporangiales</taxon>
        <taxon>Thermomonosporaceae</taxon>
        <taxon>Actinomadura</taxon>
    </lineage>
</organism>
<comment type="caution">
    <text evidence="5">The sequence shown here is derived from an EMBL/GenBank/DDBJ whole genome shotgun (WGS) entry which is preliminary data.</text>
</comment>
<feature type="domain" description="Septum formation-related" evidence="4">
    <location>
        <begin position="209"/>
        <end position="288"/>
    </location>
</feature>
<feature type="domain" description="DUF4190" evidence="3">
    <location>
        <begin position="95"/>
        <end position="149"/>
    </location>
</feature>
<feature type="region of interest" description="Disordered" evidence="1">
    <location>
        <begin position="30"/>
        <end position="89"/>
    </location>
</feature>
<keyword evidence="2" id="KW-1133">Transmembrane helix</keyword>
<dbReference type="Pfam" id="PF13828">
    <property type="entry name" value="DUF4190"/>
    <property type="match status" value="1"/>
</dbReference>
<evidence type="ECO:0000313" key="6">
    <source>
        <dbReference type="Proteomes" id="UP000432015"/>
    </source>
</evidence>
<keyword evidence="6" id="KW-1185">Reference proteome</keyword>
<evidence type="ECO:0000256" key="1">
    <source>
        <dbReference type="SAM" id="MobiDB-lite"/>
    </source>
</evidence>
<dbReference type="Pfam" id="PF13845">
    <property type="entry name" value="Septum_form"/>
    <property type="match status" value="1"/>
</dbReference>
<keyword evidence="2" id="KW-0472">Membrane</keyword>
<reference evidence="5 6" key="1">
    <citation type="submission" date="2019-11" db="EMBL/GenBank/DDBJ databases">
        <authorList>
            <person name="Cao P."/>
        </authorList>
    </citation>
    <scope>NUCLEOTIDE SEQUENCE [LARGE SCALE GENOMIC DNA]</scope>
    <source>
        <strain evidence="5 6">NEAU-AAG5</strain>
    </source>
</reference>
<feature type="compositionally biased region" description="Low complexity" evidence="1">
    <location>
        <begin position="64"/>
        <end position="73"/>
    </location>
</feature>
<keyword evidence="2" id="KW-0812">Transmembrane</keyword>
<evidence type="ECO:0000259" key="3">
    <source>
        <dbReference type="Pfam" id="PF13828"/>
    </source>
</evidence>
<dbReference type="InterPro" id="IPR025241">
    <property type="entry name" value="DUF4190"/>
</dbReference>
<name>A0A7K1L7T2_9ACTN</name>
<gene>
    <name evidence="5" type="ORF">GNZ18_28460</name>
</gene>
<sequence length="305" mass="31644">MRATCAYAQRFGRDCEQIVIFILRSQRSRDAGDMGQSLPMTYPPGPGQPGIDPPPPSPYPMPGEPSSFGAPGAPGMPGAGPGFGQQRNDDKTNGMAIAAFVTGLLGCLGVLGLILGLIARRQIKEKGGKGGGLAMAGIVLSCLWLVIGIGAGIYSATSGGSDDDGKGGAKPKISITKPKDVAAKKMKVGDCINDSSGASTSTASEGPVEVESVKVVPCTGPHDGEVLATFKLGGLFPSEREMSQKASAGCKRLVAPRMRREPAARSLATSYYYPTAESWTRGDRAVTCVAVHATEGKKLTRPIHR</sequence>
<dbReference type="AlphaFoldDB" id="A0A7K1L7T2"/>
<proteinExistence type="predicted"/>
<evidence type="ECO:0000256" key="2">
    <source>
        <dbReference type="SAM" id="Phobius"/>
    </source>
</evidence>
<protein>
    <submittedName>
        <fullName evidence="5">DUF4190 domain-containing protein</fullName>
    </submittedName>
</protein>
<feature type="transmembrane region" description="Helical" evidence="2">
    <location>
        <begin position="95"/>
        <end position="119"/>
    </location>
</feature>
<feature type="compositionally biased region" description="Pro residues" evidence="1">
    <location>
        <begin position="41"/>
        <end position="63"/>
    </location>
</feature>
<accession>A0A7K1L7T2</accession>
<evidence type="ECO:0000313" key="5">
    <source>
        <dbReference type="EMBL" id="MUN40504.1"/>
    </source>
</evidence>
<evidence type="ECO:0000259" key="4">
    <source>
        <dbReference type="Pfam" id="PF13845"/>
    </source>
</evidence>
<dbReference type="EMBL" id="WOFH01000011">
    <property type="protein sequence ID" value="MUN40504.1"/>
    <property type="molecule type" value="Genomic_DNA"/>
</dbReference>